<protein>
    <submittedName>
        <fullName evidence="1">Uncharacterized protein</fullName>
    </submittedName>
</protein>
<sequence>MIRTLHFKARVKARARAKANIPTQHPPCPIMPPPTRHPTFKNKRVAFPLHAFHSRYSKSVSQCTVGEMLCLYRTYTVLTTPRFMQYSQNRRKRRIACQRHVEISYVDVFVTKNGILTCISLHCNASYDLCVSYYACVRSAAVTELLIYQRNNTSENGNIMLKLLDMCTHAYTCAIKRYFYQNGNVEK</sequence>
<dbReference type="RefSeq" id="XP_003137378.1">
    <property type="nucleotide sequence ID" value="XM_003137330.1"/>
</dbReference>
<dbReference type="CTD" id="9939176"/>
<evidence type="ECO:0000313" key="1">
    <source>
        <dbReference type="EMBL" id="EFO26686.1"/>
    </source>
</evidence>
<dbReference type="EMBL" id="JH712131">
    <property type="protein sequence ID" value="EFO26686.1"/>
    <property type="molecule type" value="Genomic_DNA"/>
</dbReference>
<dbReference type="AlphaFoldDB" id="A0A1S0U8W9"/>
<dbReference type="GeneID" id="9939176"/>
<reference evidence="1" key="1">
    <citation type="submission" date="2012-04" db="EMBL/GenBank/DDBJ databases">
        <title>The Genome Sequence of Loa loa.</title>
        <authorList>
            <consortium name="The Broad Institute Genome Sequencing Platform"/>
            <consortium name="Broad Institute Genome Sequencing Center for Infectious Disease"/>
            <person name="Nutman T.B."/>
            <person name="Fink D.L."/>
            <person name="Russ C."/>
            <person name="Young S."/>
            <person name="Zeng Q."/>
            <person name="Gargeya S."/>
            <person name="Alvarado L."/>
            <person name="Berlin A."/>
            <person name="Chapman S.B."/>
            <person name="Chen Z."/>
            <person name="Freedman E."/>
            <person name="Gellesch M."/>
            <person name="Goldberg J."/>
            <person name="Griggs A."/>
            <person name="Gujja S."/>
            <person name="Heilman E.R."/>
            <person name="Heiman D."/>
            <person name="Howarth C."/>
            <person name="Mehta T."/>
            <person name="Neiman D."/>
            <person name="Pearson M."/>
            <person name="Roberts A."/>
            <person name="Saif S."/>
            <person name="Shea T."/>
            <person name="Shenoy N."/>
            <person name="Sisk P."/>
            <person name="Stolte C."/>
            <person name="Sykes S."/>
            <person name="White J."/>
            <person name="Yandava C."/>
            <person name="Haas B."/>
            <person name="Henn M.R."/>
            <person name="Nusbaum C."/>
            <person name="Birren B."/>
        </authorList>
    </citation>
    <scope>NUCLEOTIDE SEQUENCE [LARGE SCALE GENOMIC DNA]</scope>
</reference>
<name>A0A1S0U8W9_LOALO</name>
<organism evidence="1">
    <name type="scientific">Loa loa</name>
    <name type="common">Eye worm</name>
    <name type="synonym">Filaria loa</name>
    <dbReference type="NCBI Taxonomy" id="7209"/>
    <lineage>
        <taxon>Eukaryota</taxon>
        <taxon>Metazoa</taxon>
        <taxon>Ecdysozoa</taxon>
        <taxon>Nematoda</taxon>
        <taxon>Chromadorea</taxon>
        <taxon>Rhabditida</taxon>
        <taxon>Spirurina</taxon>
        <taxon>Spiruromorpha</taxon>
        <taxon>Filarioidea</taxon>
        <taxon>Onchocercidae</taxon>
        <taxon>Loa</taxon>
    </lineage>
</organism>
<gene>
    <name evidence="1" type="ORF">LOAG_01792</name>
</gene>
<dbReference type="KEGG" id="loa:LOAG_01792"/>
<proteinExistence type="predicted"/>
<accession>A0A1S0U8W9</accession>
<dbReference type="InParanoid" id="A0A1S0U8W9"/>